<protein>
    <submittedName>
        <fullName evidence="1">Uncharacterized protein</fullName>
    </submittedName>
</protein>
<sequence>MKKLIFIGILTLSMIFALTACKGNESEEAVTPDSAATVPQDTSLAPADKASTGKPYYAISAVEVPPEYPTELLPLSDDDSDKIMIVYTADDSSVFDYKIATTRSAKEVVEDYAKRWELEDENTIIMEDQGSATLVGTYQGYEVIVNGSENSPDLPEGAKTYVAILVEKAE</sequence>
<accession>A0A644XPV6</accession>
<dbReference type="PROSITE" id="PS51257">
    <property type="entry name" value="PROKAR_LIPOPROTEIN"/>
    <property type="match status" value="1"/>
</dbReference>
<name>A0A644XPV6_9ZZZZ</name>
<evidence type="ECO:0000313" key="1">
    <source>
        <dbReference type="EMBL" id="MPM17778.1"/>
    </source>
</evidence>
<reference evidence="1" key="1">
    <citation type="submission" date="2019-08" db="EMBL/GenBank/DDBJ databases">
        <authorList>
            <person name="Kucharzyk K."/>
            <person name="Murdoch R.W."/>
            <person name="Higgins S."/>
            <person name="Loffler F."/>
        </authorList>
    </citation>
    <scope>NUCLEOTIDE SEQUENCE</scope>
</reference>
<proteinExistence type="predicted"/>
<dbReference type="AlphaFoldDB" id="A0A644XPV6"/>
<gene>
    <name evidence="1" type="ORF">SDC9_64177</name>
</gene>
<dbReference type="EMBL" id="VSSQ01002860">
    <property type="protein sequence ID" value="MPM17778.1"/>
    <property type="molecule type" value="Genomic_DNA"/>
</dbReference>
<organism evidence="1">
    <name type="scientific">bioreactor metagenome</name>
    <dbReference type="NCBI Taxonomy" id="1076179"/>
    <lineage>
        <taxon>unclassified sequences</taxon>
        <taxon>metagenomes</taxon>
        <taxon>ecological metagenomes</taxon>
    </lineage>
</organism>
<comment type="caution">
    <text evidence="1">The sequence shown here is derived from an EMBL/GenBank/DDBJ whole genome shotgun (WGS) entry which is preliminary data.</text>
</comment>